<dbReference type="Proteomes" id="UP001202831">
    <property type="component" value="Unassembled WGS sequence"/>
</dbReference>
<dbReference type="InterPro" id="IPR021812">
    <property type="entry name" value="DUF3391"/>
</dbReference>
<dbReference type="EMBL" id="JAKIKT010000007">
    <property type="protein sequence ID" value="MCL2915593.1"/>
    <property type="molecule type" value="Genomic_DNA"/>
</dbReference>
<sequence>MAKSDPVQLPLSKVRVGHTVKLPLAWKDHPFWINRIKIEEPAQIEMIRGLGVEFVYLLAGELPPDIMDDEPEVDEVVTEVAKPASIDQQLETRKAIRLSQKRFLNSVNGSRTVFGKLLSDPEGSLELATGLVEELAGHLDEGIKPYLALVSSGESVVGVTQHSISVMVLAMMIGREMGLDREQMCHIGLGALFHDIGKLKVPESIRNNPGELTTPERNFLKAHPNFGHEMLSRSGLFPEPVLHIVRHHHEYFDGSGYPDALAGKDIPLLTQIVSLVNDFDHLLVREDVRSPQVALGFIFKKRAGKHDMELIKLLVRVLGIYPPGTLVQLSDGSVGKVMLTSDKVKQPQVWSCTVEGEEPCLRFLRQEKVQVLDVVAADELAPQAAKVLQAYANISFYFISPVTA</sequence>
<dbReference type="Gene3D" id="1.10.3210.10">
    <property type="entry name" value="Hypothetical protein af1432"/>
    <property type="match status" value="1"/>
</dbReference>
<dbReference type="PANTHER" id="PTHR43155:SF2">
    <property type="entry name" value="CYCLIC DI-GMP PHOSPHODIESTERASE PA4108"/>
    <property type="match status" value="1"/>
</dbReference>
<dbReference type="PROSITE" id="PS51832">
    <property type="entry name" value="HD_GYP"/>
    <property type="match status" value="1"/>
</dbReference>
<evidence type="ECO:0000259" key="1">
    <source>
        <dbReference type="PROSITE" id="PS51831"/>
    </source>
</evidence>
<organism evidence="3 4">
    <name type="scientific">Shewanella corallii</name>
    <dbReference type="NCBI Taxonomy" id="560080"/>
    <lineage>
        <taxon>Bacteria</taxon>
        <taxon>Pseudomonadati</taxon>
        <taxon>Pseudomonadota</taxon>
        <taxon>Gammaproteobacteria</taxon>
        <taxon>Alteromonadales</taxon>
        <taxon>Shewanellaceae</taxon>
        <taxon>Shewanella</taxon>
    </lineage>
</organism>
<proteinExistence type="predicted"/>
<comment type="caution">
    <text evidence="3">The sequence shown here is derived from an EMBL/GenBank/DDBJ whole genome shotgun (WGS) entry which is preliminary data.</text>
</comment>
<evidence type="ECO:0000313" key="3">
    <source>
        <dbReference type="EMBL" id="MCL2915593.1"/>
    </source>
</evidence>
<dbReference type="Pfam" id="PF13487">
    <property type="entry name" value="HD_5"/>
    <property type="match status" value="1"/>
</dbReference>
<dbReference type="Pfam" id="PF11871">
    <property type="entry name" value="DUF3391"/>
    <property type="match status" value="1"/>
</dbReference>
<accession>A0ABT0NAW0</accession>
<protein>
    <submittedName>
        <fullName evidence="3">HD domain-containing protein</fullName>
    </submittedName>
</protein>
<gene>
    <name evidence="3" type="ORF">L2725_17700</name>
</gene>
<dbReference type="InterPro" id="IPR006674">
    <property type="entry name" value="HD_domain"/>
</dbReference>
<dbReference type="PANTHER" id="PTHR43155">
    <property type="entry name" value="CYCLIC DI-GMP PHOSPHODIESTERASE PA4108-RELATED"/>
    <property type="match status" value="1"/>
</dbReference>
<dbReference type="InterPro" id="IPR003607">
    <property type="entry name" value="HD/PDEase_dom"/>
</dbReference>
<dbReference type="RefSeq" id="WP_249250180.1">
    <property type="nucleotide sequence ID" value="NZ_JAKIKT010000007.1"/>
</dbReference>
<reference evidence="3 4" key="1">
    <citation type="submission" date="2022-01" db="EMBL/GenBank/DDBJ databases">
        <title>Whole genome-based taxonomy of the Shewanellaceae.</title>
        <authorList>
            <person name="Martin-Rodriguez A.J."/>
        </authorList>
    </citation>
    <scope>NUCLEOTIDE SEQUENCE [LARGE SCALE GENOMIC DNA]</scope>
    <source>
        <strain evidence="3 4">DSM 21332</strain>
    </source>
</reference>
<dbReference type="CDD" id="cd00077">
    <property type="entry name" value="HDc"/>
    <property type="match status" value="1"/>
</dbReference>
<dbReference type="NCBIfam" id="TIGR00277">
    <property type="entry name" value="HDIG"/>
    <property type="match status" value="1"/>
</dbReference>
<feature type="domain" description="HD-GYP" evidence="2">
    <location>
        <begin position="133"/>
        <end position="333"/>
    </location>
</feature>
<evidence type="ECO:0000259" key="2">
    <source>
        <dbReference type="PROSITE" id="PS51832"/>
    </source>
</evidence>
<dbReference type="SUPFAM" id="SSF109604">
    <property type="entry name" value="HD-domain/PDEase-like"/>
    <property type="match status" value="1"/>
</dbReference>
<keyword evidence="4" id="KW-1185">Reference proteome</keyword>
<feature type="domain" description="HD" evidence="1">
    <location>
        <begin position="159"/>
        <end position="282"/>
    </location>
</feature>
<dbReference type="SMART" id="SM00471">
    <property type="entry name" value="HDc"/>
    <property type="match status" value="1"/>
</dbReference>
<dbReference type="InterPro" id="IPR037522">
    <property type="entry name" value="HD_GYP_dom"/>
</dbReference>
<name>A0ABT0NAW0_9GAMM</name>
<dbReference type="PROSITE" id="PS51831">
    <property type="entry name" value="HD"/>
    <property type="match status" value="1"/>
</dbReference>
<dbReference type="InterPro" id="IPR006675">
    <property type="entry name" value="HDIG_dom"/>
</dbReference>
<evidence type="ECO:0000313" key="4">
    <source>
        <dbReference type="Proteomes" id="UP001202831"/>
    </source>
</evidence>